<gene>
    <name evidence="1" type="primary">CDC27</name>
    <name evidence="1" type="ORF">M8818_004917</name>
</gene>
<dbReference type="Proteomes" id="UP001320706">
    <property type="component" value="Unassembled WGS sequence"/>
</dbReference>
<evidence type="ECO:0000313" key="1">
    <source>
        <dbReference type="EMBL" id="KAK8205544.1"/>
    </source>
</evidence>
<keyword evidence="2" id="KW-1185">Reference proteome</keyword>
<evidence type="ECO:0000313" key="2">
    <source>
        <dbReference type="Proteomes" id="UP001320706"/>
    </source>
</evidence>
<reference evidence="1" key="1">
    <citation type="submission" date="2024-02" db="EMBL/GenBank/DDBJ databases">
        <title>Metagenome Assembled Genome of Zalaria obscura JY119.</title>
        <authorList>
            <person name="Vighnesh L."/>
            <person name="Jagadeeshwari U."/>
            <person name="Venkata Ramana C."/>
            <person name="Sasikala C."/>
        </authorList>
    </citation>
    <scope>NUCLEOTIDE SEQUENCE</scope>
    <source>
        <strain evidence="1">JY119</strain>
    </source>
</reference>
<dbReference type="EMBL" id="JAMKPW020000024">
    <property type="protein sequence ID" value="KAK8205544.1"/>
    <property type="molecule type" value="Genomic_DNA"/>
</dbReference>
<comment type="caution">
    <text evidence="1">The sequence shown here is derived from an EMBL/GenBank/DDBJ whole genome shotgun (WGS) entry which is preliminary data.</text>
</comment>
<accession>A0ACC3SAC6</accession>
<organism evidence="1 2">
    <name type="scientific">Zalaria obscura</name>
    <dbReference type="NCBI Taxonomy" id="2024903"/>
    <lineage>
        <taxon>Eukaryota</taxon>
        <taxon>Fungi</taxon>
        <taxon>Dikarya</taxon>
        <taxon>Ascomycota</taxon>
        <taxon>Pezizomycotina</taxon>
        <taxon>Dothideomycetes</taxon>
        <taxon>Dothideomycetidae</taxon>
        <taxon>Dothideales</taxon>
        <taxon>Zalariaceae</taxon>
        <taxon>Zalaria</taxon>
    </lineage>
</organism>
<protein>
    <submittedName>
        <fullName evidence="1">Anaphase-promoting complex subunit cdc27</fullName>
    </submittedName>
</protein>
<proteinExistence type="predicted"/>
<name>A0ACC3SAC6_9PEZI</name>
<sequence>MSPTSAFAVGQLKQLIFYHLDNEMPDNANFLAGRLHAIEPRNPDASHLLALSYLRLRRPKAAYDYSQKYGTNGRHLGCAYVFALACQELGRYSEGIAALEKARGLWVTRNNWNKHSETTRRHVPDAAAINNLLAKLWRGHGDARRAGDCYIEAHKGNPFIWDAFHGLCDIGADVEAANTFRSTPEMLNSLPMTTISSAHENIKEEQPLMDAPLALQSNFNHQNVLTPSSDPFDAPGRNGEEGAARGGRGNFQLPKIKGTNIFSNPLKAQPGSNWATPTTNGTQTDDDVEMGGIQADIQASFDEPPAAPARRSKALQRLGLDSSKDAPKMRSATMRGQLKSSDSTEEEGQNHRIPSTHKRTISGHASQTSTTTNGDPSTAVPRRSNRLFSQITGSRTSSRTVAEPPPVLPKTRAAAADGDFKRARATGAKGRASTVGRVVSGNRSKVAPPDFGDPKQTRAPSRSSVTAPSISSTKALTEPFSVPDPAALDNLLSTFRHLGTAYSSLSRYAIPSAIESLQSLPTPHRETPWVLAQLGKAHYEAADYAAAESCFARMLKLQPTRIDDTEVYSTVLWHLKKPAALAFLAHTLRDLAPDSPQTWCAVGNAFSLNREHEQAIACFRRAVQVAPSFGYAWTLLGHEYLANEEFEAAVASFRKGVGAERRGYGGWYGLGKCFERMGKWEEAERHYRIAVGINPGNAVLVVCIGVVLEKLHHPKAALVQYTHALTLAPNSALARFKKARVLMTLRLFADALDELEELKNIAPDEANVFFLLGKCYKGLGDKASSVRAFTTALNLDAKAAQYIKEAMEALDDEDEDDEDDD</sequence>